<dbReference type="GO" id="GO:0046872">
    <property type="term" value="F:metal ion binding"/>
    <property type="evidence" value="ECO:0007669"/>
    <property type="project" value="UniProtKB-KW"/>
</dbReference>
<evidence type="ECO:0000256" key="1">
    <source>
        <dbReference type="ARBA" id="ARBA00004123"/>
    </source>
</evidence>
<comment type="similarity">
    <text evidence="2">Belongs to the JARID1 histone demethylase family.</text>
</comment>
<dbReference type="PANTHER" id="PTHR12549:SF33">
    <property type="entry name" value="LYSINE-SPECIFIC DEMETHYLASE JMJ27"/>
    <property type="match status" value="1"/>
</dbReference>
<keyword evidence="4" id="KW-0539">Nucleus</keyword>
<dbReference type="PANTHER" id="PTHR12549">
    <property type="entry name" value="JMJC DOMAIN-CONTAINING HISTONE DEMETHYLATION PROTEIN"/>
    <property type="match status" value="1"/>
</dbReference>
<dbReference type="GO" id="GO:0000118">
    <property type="term" value="C:histone deacetylase complex"/>
    <property type="evidence" value="ECO:0007669"/>
    <property type="project" value="TreeGrafter"/>
</dbReference>
<keyword evidence="3" id="KW-0479">Metal-binding</keyword>
<gene>
    <name evidence="6" type="ORF">FSB_LOCUS34806</name>
</gene>
<evidence type="ECO:0000256" key="5">
    <source>
        <dbReference type="SAM" id="MobiDB-lite"/>
    </source>
</evidence>
<evidence type="ECO:0000256" key="3">
    <source>
        <dbReference type="ARBA" id="ARBA00022723"/>
    </source>
</evidence>
<dbReference type="EMBL" id="OIVN01002850">
    <property type="protein sequence ID" value="SPD06924.1"/>
    <property type="molecule type" value="Genomic_DNA"/>
</dbReference>
<sequence length="377" mass="42965">MFPKLDKMNIKSNAFCQGAINTPVLLREGHQPGGNEVETSQQQFVEKGHAQVTNWKANTDGSIPCPPKKHRGCGTAKLELKRRFKANWVIKLLQNAEDLSSNYKSPDVDFSQGCCTCQSNISGGNNNKVSNVRLAAFRENSNDNFLYCLEDVNKADDEINHFQRHWMSGEPVIVRNVLEKTSGLSWEPMVMWRAFRETGGNVKFKDETRSVKATDCLDWCEIAPWQRETIRKIQNKHAAEDLHELYGGTDEAGDRVKELSLKRTREHEIMVSENIVDNDHLLLEQRDLKVKKMDKEQLGRTLPFSRSMDLGIVELDEARSVMGPPISHDCRTSTESEYTNVQMLEHQRNKMKQSNFSRCGDIPETDSFLEGSDTTEI</sequence>
<protein>
    <submittedName>
        <fullName evidence="6">Uncharacterized protein</fullName>
    </submittedName>
</protein>
<dbReference type="GO" id="GO:0000785">
    <property type="term" value="C:chromatin"/>
    <property type="evidence" value="ECO:0007669"/>
    <property type="project" value="TreeGrafter"/>
</dbReference>
<accession>A0A2N9H5T0</accession>
<dbReference type="GO" id="GO:0032454">
    <property type="term" value="F:histone H3K9 demethylase activity"/>
    <property type="evidence" value="ECO:0007669"/>
    <property type="project" value="InterPro"/>
</dbReference>
<dbReference type="Gene3D" id="2.60.120.650">
    <property type="entry name" value="Cupin"/>
    <property type="match status" value="1"/>
</dbReference>
<dbReference type="GO" id="GO:0003712">
    <property type="term" value="F:transcription coregulator activity"/>
    <property type="evidence" value="ECO:0007669"/>
    <property type="project" value="TreeGrafter"/>
</dbReference>
<name>A0A2N9H5T0_FAGSY</name>
<feature type="region of interest" description="Disordered" evidence="5">
    <location>
        <begin position="352"/>
        <end position="377"/>
    </location>
</feature>
<evidence type="ECO:0000256" key="4">
    <source>
        <dbReference type="ARBA" id="ARBA00023242"/>
    </source>
</evidence>
<comment type="subcellular location">
    <subcellularLocation>
        <location evidence="1">Nucleus</location>
    </subcellularLocation>
</comment>
<dbReference type="GO" id="GO:0006357">
    <property type="term" value="P:regulation of transcription by RNA polymerase II"/>
    <property type="evidence" value="ECO:0007669"/>
    <property type="project" value="TreeGrafter"/>
</dbReference>
<reference evidence="6" key="1">
    <citation type="submission" date="2018-02" db="EMBL/GenBank/DDBJ databases">
        <authorList>
            <person name="Cohen D.B."/>
            <person name="Kent A.D."/>
        </authorList>
    </citation>
    <scope>NUCLEOTIDE SEQUENCE</scope>
</reference>
<proteinExistence type="inferred from homology"/>
<evidence type="ECO:0000256" key="2">
    <source>
        <dbReference type="ARBA" id="ARBA00006801"/>
    </source>
</evidence>
<dbReference type="AlphaFoldDB" id="A0A2N9H5T0"/>
<dbReference type="GO" id="GO:0031490">
    <property type="term" value="F:chromatin DNA binding"/>
    <property type="evidence" value="ECO:0007669"/>
    <property type="project" value="TreeGrafter"/>
</dbReference>
<organism evidence="6">
    <name type="scientific">Fagus sylvatica</name>
    <name type="common">Beechnut</name>
    <dbReference type="NCBI Taxonomy" id="28930"/>
    <lineage>
        <taxon>Eukaryota</taxon>
        <taxon>Viridiplantae</taxon>
        <taxon>Streptophyta</taxon>
        <taxon>Embryophyta</taxon>
        <taxon>Tracheophyta</taxon>
        <taxon>Spermatophyta</taxon>
        <taxon>Magnoliopsida</taxon>
        <taxon>eudicotyledons</taxon>
        <taxon>Gunneridae</taxon>
        <taxon>Pentapetalae</taxon>
        <taxon>rosids</taxon>
        <taxon>fabids</taxon>
        <taxon>Fagales</taxon>
        <taxon>Fagaceae</taxon>
        <taxon>Fagus</taxon>
    </lineage>
</organism>
<dbReference type="InterPro" id="IPR045109">
    <property type="entry name" value="LSDs-like"/>
</dbReference>
<evidence type="ECO:0000313" key="6">
    <source>
        <dbReference type="EMBL" id="SPD06924.1"/>
    </source>
</evidence>